<sequence length="169" mass="18935">MNTKQEVMENLQMVDEYMPAMFPELKKLSFVVTGGASFLLKGYTNKVTLDIDSITEMDESVLSFLESFSINNAASEVTPLSSSYTERLTKIRGGFGVLDVSVLGNEDLVASKIGRLSEDDLRDIEDTGIMEDVDFSLLTAICEEISEKIPGYGHKWNYFKNYFQLNEVA</sequence>
<dbReference type="KEGG" id="jeo:JMA_42710"/>
<dbReference type="HOGENOM" id="CLU_1576403_0_0_9"/>
<evidence type="ECO:0000313" key="3">
    <source>
        <dbReference type="Proteomes" id="UP000031449"/>
    </source>
</evidence>
<dbReference type="BioCyc" id="JESP1508404:G14D9-13594-MONOMER"/>
<dbReference type="AlphaFoldDB" id="A0A0B5AYJ5"/>
<accession>A0A0B5AYJ5</accession>
<keyword evidence="2" id="KW-0614">Plasmid</keyword>
<keyword evidence="3" id="KW-1185">Reference proteome</keyword>
<dbReference type="Proteomes" id="UP000031449">
    <property type="component" value="Plasmid unnamed"/>
</dbReference>
<gene>
    <name evidence="2" type="ORF">JMA_42710</name>
</gene>
<dbReference type="OrthoDB" id="2988567at2"/>
<name>A0A0B5AYJ5_9BACL</name>
<dbReference type="InterPro" id="IPR045792">
    <property type="entry name" value="DUF6036"/>
</dbReference>
<evidence type="ECO:0000259" key="1">
    <source>
        <dbReference type="Pfam" id="PF19502"/>
    </source>
</evidence>
<geneLocation type="plasmid" evidence="3"/>
<reference evidence="2 3" key="1">
    <citation type="submission" date="2014-08" db="EMBL/GenBank/DDBJ databases">
        <title>Complete genome of a marine bacteria Jeotgalibacillus malaysiensis.</title>
        <authorList>
            <person name="Yaakop A.S."/>
            <person name="Chan K.-G."/>
            <person name="Goh K.M."/>
        </authorList>
    </citation>
    <scope>NUCLEOTIDE SEQUENCE [LARGE SCALE GENOMIC DNA]</scope>
    <source>
        <strain evidence="2 3">D5</strain>
        <plasmid evidence="3">Plasmid</plasmid>
    </source>
</reference>
<protein>
    <recommendedName>
        <fullName evidence="1">DUF6036 domain-containing protein</fullName>
    </recommendedName>
</protein>
<dbReference type="EMBL" id="CP009417">
    <property type="protein sequence ID" value="AJD93588.1"/>
    <property type="molecule type" value="Genomic_DNA"/>
</dbReference>
<feature type="domain" description="DUF6036" evidence="1">
    <location>
        <begin position="9"/>
        <end position="159"/>
    </location>
</feature>
<evidence type="ECO:0000313" key="2">
    <source>
        <dbReference type="EMBL" id="AJD93588.1"/>
    </source>
</evidence>
<dbReference type="Pfam" id="PF19502">
    <property type="entry name" value="DUF6036"/>
    <property type="match status" value="1"/>
</dbReference>
<organism evidence="2 3">
    <name type="scientific">Jeotgalibacillus malaysiensis</name>
    <dbReference type="NCBI Taxonomy" id="1508404"/>
    <lineage>
        <taxon>Bacteria</taxon>
        <taxon>Bacillati</taxon>
        <taxon>Bacillota</taxon>
        <taxon>Bacilli</taxon>
        <taxon>Bacillales</taxon>
        <taxon>Caryophanaceae</taxon>
        <taxon>Jeotgalibacillus</taxon>
    </lineage>
</organism>
<proteinExistence type="predicted"/>